<comment type="caution">
    <text evidence="2">The sequence shown here is derived from an EMBL/GenBank/DDBJ whole genome shotgun (WGS) entry which is preliminary data.</text>
</comment>
<dbReference type="Pfam" id="PF22917">
    <property type="entry name" value="PRISE"/>
    <property type="match status" value="1"/>
</dbReference>
<dbReference type="InterPro" id="IPR055222">
    <property type="entry name" value="PRISE-like_Rossmann-fold"/>
</dbReference>
<dbReference type="InterPro" id="IPR036291">
    <property type="entry name" value="NAD(P)-bd_dom_sf"/>
</dbReference>
<dbReference type="Gene3D" id="3.40.50.720">
    <property type="entry name" value="NAD(P)-binding Rossmann-like Domain"/>
    <property type="match status" value="1"/>
</dbReference>
<reference evidence="2" key="1">
    <citation type="submission" date="2021-07" db="EMBL/GenBank/DDBJ databases">
        <authorList>
            <person name="Branca A.L. A."/>
        </authorList>
    </citation>
    <scope>NUCLEOTIDE SEQUENCE</scope>
</reference>
<dbReference type="AlphaFoldDB" id="A0A9W4J5N9"/>
<organism evidence="2 3">
    <name type="scientific">Penicillium salamii</name>
    <dbReference type="NCBI Taxonomy" id="1612424"/>
    <lineage>
        <taxon>Eukaryota</taxon>
        <taxon>Fungi</taxon>
        <taxon>Dikarya</taxon>
        <taxon>Ascomycota</taxon>
        <taxon>Pezizomycotina</taxon>
        <taxon>Eurotiomycetes</taxon>
        <taxon>Eurotiomycetidae</taxon>
        <taxon>Eurotiales</taxon>
        <taxon>Aspergillaceae</taxon>
        <taxon>Penicillium</taxon>
    </lineage>
</organism>
<feature type="domain" description="PRISE-like Rossmann-fold" evidence="1">
    <location>
        <begin position="15"/>
        <end position="401"/>
    </location>
</feature>
<dbReference type="Proteomes" id="UP001152646">
    <property type="component" value="Unassembled WGS sequence"/>
</dbReference>
<evidence type="ECO:0000259" key="1">
    <source>
        <dbReference type="Pfam" id="PF22917"/>
    </source>
</evidence>
<protein>
    <recommendedName>
        <fullName evidence="1">PRISE-like Rossmann-fold domain-containing protein</fullName>
    </recommendedName>
</protein>
<dbReference type="CDD" id="cd08948">
    <property type="entry name" value="5beta-POR_like_SDR_a"/>
    <property type="match status" value="1"/>
</dbReference>
<dbReference type="SUPFAM" id="SSF51735">
    <property type="entry name" value="NAD(P)-binding Rossmann-fold domains"/>
    <property type="match status" value="1"/>
</dbReference>
<proteinExistence type="predicted"/>
<accession>A0A9W4J5N9</accession>
<dbReference type="PANTHER" id="PTHR32487:SF0">
    <property type="entry name" value="3-OXO-DELTA(4,5)-STEROID 5-BETA-REDUCTASE"/>
    <property type="match status" value="1"/>
</dbReference>
<name>A0A9W4J5N9_9EURO</name>
<sequence length="407" mass="46713">MSGNPSTCVPSGKVAFVTGANGISGHAIVEHLIRTPESDWCKIIVTSRRPLESSWVDPRVEFVAIDFLKPTEIIVDQIKTICKDVTHAYFTSYVHSMDFSTLAEKNCPLFRNFLDAVDTACPNLERICLQTGGKHYGMMFREAFTPFHEDMPRYEGPGSESIFYYEQEDDMARVQKRRNKWHYNIIRPMGIIGYTPQCESSEDWMQNASLTSRIVNGMNEVVPLAQYFLICRELGETPRWPGNLRNYHRVEDQSYAPSIADLTVWATTQDHCKDEAFNHTNGDVILFKFLWGHLAKYFGVEVPSYSDMPDRDEPELDLLEWARGKEEVWKGIVEKYGGRADSFQTGGFAMLNWGFNPSLDIKTPFMSTVAKARKFGWTRLDDSYDAYYRSFQSYENAGILPCSRQFK</sequence>
<dbReference type="PANTHER" id="PTHR32487">
    <property type="entry name" value="3-OXO-DELTA(4,5)-STEROID 5-BETA-REDUCTASE"/>
    <property type="match status" value="1"/>
</dbReference>
<evidence type="ECO:0000313" key="2">
    <source>
        <dbReference type="EMBL" id="CAG8381231.1"/>
    </source>
</evidence>
<dbReference type="EMBL" id="CAJVPA010000187">
    <property type="protein sequence ID" value="CAG8381231.1"/>
    <property type="molecule type" value="Genomic_DNA"/>
</dbReference>
<evidence type="ECO:0000313" key="3">
    <source>
        <dbReference type="Proteomes" id="UP001152646"/>
    </source>
</evidence>
<dbReference type="OrthoDB" id="5358398at2759"/>
<gene>
    <name evidence="2" type="ORF">PSALAMII_LOCUS6034</name>
</gene>